<evidence type="ECO:0000259" key="2">
    <source>
        <dbReference type="PROSITE" id="PS50943"/>
    </source>
</evidence>
<feature type="domain" description="HTH cro/C1-type" evidence="2">
    <location>
        <begin position="32"/>
        <end position="86"/>
    </location>
</feature>
<dbReference type="SUPFAM" id="SSF47413">
    <property type="entry name" value="lambda repressor-like DNA-binding domains"/>
    <property type="match status" value="1"/>
</dbReference>
<gene>
    <name evidence="3" type="ORF">ABFZ84_03785</name>
</gene>
<dbReference type="CDD" id="cd00093">
    <property type="entry name" value="HTH_XRE"/>
    <property type="match status" value="1"/>
</dbReference>
<evidence type="ECO:0000256" key="1">
    <source>
        <dbReference type="SAM" id="MobiDB-lite"/>
    </source>
</evidence>
<sequence>MDIPQNAVNREPATPSKSSGPHPIDIHVGARVKLRRMILGMSQEALGSALGLTFQQIQKYEKGVNRIGASRMYEIARLLQVPVQFFYDDYDAEPFASGFAEEAEPVMEMVRSQEGVQLCRYFAGIKDPDVKKRVLDLVRSIAETENI</sequence>
<dbReference type="Pfam" id="PF01381">
    <property type="entry name" value="HTH_3"/>
    <property type="match status" value="1"/>
</dbReference>
<evidence type="ECO:0000313" key="4">
    <source>
        <dbReference type="Proteomes" id="UP001560685"/>
    </source>
</evidence>
<dbReference type="InterPro" id="IPR001387">
    <property type="entry name" value="Cro/C1-type_HTH"/>
</dbReference>
<dbReference type="EMBL" id="JBEHZE010000001">
    <property type="protein sequence ID" value="MEX6632660.1"/>
    <property type="molecule type" value="Genomic_DNA"/>
</dbReference>
<reference evidence="3 4" key="1">
    <citation type="submission" date="2024-05" db="EMBL/GenBank/DDBJ databases">
        <title>Three bacterial strains, DH-69, EH-24, and ECK-19 isolated from coastal sediments.</title>
        <authorList>
            <person name="Ye Y.-Q."/>
            <person name="Du Z.-J."/>
        </authorList>
    </citation>
    <scope>NUCLEOTIDE SEQUENCE [LARGE SCALE GENOMIC DNA]</scope>
    <source>
        <strain evidence="3 4">ECK-19</strain>
    </source>
</reference>
<dbReference type="InterPro" id="IPR010982">
    <property type="entry name" value="Lambda_DNA-bd_dom_sf"/>
</dbReference>
<dbReference type="RefSeq" id="WP_369312586.1">
    <property type="nucleotide sequence ID" value="NZ_JBEHZE010000001.1"/>
</dbReference>
<dbReference type="Gene3D" id="1.10.260.40">
    <property type="entry name" value="lambda repressor-like DNA-binding domains"/>
    <property type="match status" value="1"/>
</dbReference>
<comment type="caution">
    <text evidence="3">The sequence shown here is derived from an EMBL/GenBank/DDBJ whole genome shotgun (WGS) entry which is preliminary data.</text>
</comment>
<dbReference type="Proteomes" id="UP001560685">
    <property type="component" value="Unassembled WGS sequence"/>
</dbReference>
<accession>A0ABV3Z1J2</accession>
<organism evidence="3 4">
    <name type="scientific">Hyphococcus lacteus</name>
    <dbReference type="NCBI Taxonomy" id="3143536"/>
    <lineage>
        <taxon>Bacteria</taxon>
        <taxon>Pseudomonadati</taxon>
        <taxon>Pseudomonadota</taxon>
        <taxon>Alphaproteobacteria</taxon>
        <taxon>Parvularculales</taxon>
        <taxon>Parvularculaceae</taxon>
        <taxon>Hyphococcus</taxon>
    </lineage>
</organism>
<dbReference type="SMART" id="SM00530">
    <property type="entry name" value="HTH_XRE"/>
    <property type="match status" value="1"/>
</dbReference>
<protein>
    <submittedName>
        <fullName evidence="3">Helix-turn-helix transcriptional regulator</fullName>
    </submittedName>
</protein>
<feature type="region of interest" description="Disordered" evidence="1">
    <location>
        <begin position="1"/>
        <end position="25"/>
    </location>
</feature>
<name>A0ABV3Z1J2_9PROT</name>
<dbReference type="PROSITE" id="PS50943">
    <property type="entry name" value="HTH_CROC1"/>
    <property type="match status" value="1"/>
</dbReference>
<evidence type="ECO:0000313" key="3">
    <source>
        <dbReference type="EMBL" id="MEX6632660.1"/>
    </source>
</evidence>
<proteinExistence type="predicted"/>
<keyword evidence="4" id="KW-1185">Reference proteome</keyword>